<comment type="similarity">
    <text evidence="2 9">Belongs to the CRISPR-associated endoribonuclease Cas2 protein family.</text>
</comment>
<feature type="binding site" evidence="9">
    <location>
        <position position="8"/>
    </location>
    <ligand>
        <name>Mg(2+)</name>
        <dbReference type="ChEBI" id="CHEBI:18420"/>
        <note>catalytic</note>
    </ligand>
</feature>
<evidence type="ECO:0000256" key="8">
    <source>
        <dbReference type="ARBA" id="ARBA00023118"/>
    </source>
</evidence>
<dbReference type="Proteomes" id="UP000306317">
    <property type="component" value="Unassembled WGS sequence"/>
</dbReference>
<evidence type="ECO:0000256" key="4">
    <source>
        <dbReference type="ARBA" id="ARBA00022723"/>
    </source>
</evidence>
<keyword evidence="8 9" id="KW-0051">Antiviral defense</keyword>
<evidence type="ECO:0000313" key="10">
    <source>
        <dbReference type="EMBL" id="THD09638.1"/>
    </source>
</evidence>
<evidence type="ECO:0000256" key="5">
    <source>
        <dbReference type="ARBA" id="ARBA00022759"/>
    </source>
</evidence>
<evidence type="ECO:0000256" key="2">
    <source>
        <dbReference type="ARBA" id="ARBA00009959"/>
    </source>
</evidence>
<keyword evidence="11" id="KW-1185">Reference proteome</keyword>
<accession>A0A4S3KMI8</accession>
<dbReference type="GO" id="GO:0046872">
    <property type="term" value="F:metal ion binding"/>
    <property type="evidence" value="ECO:0007669"/>
    <property type="project" value="UniProtKB-UniRule"/>
</dbReference>
<protein>
    <recommendedName>
        <fullName evidence="9">CRISPR-associated endoribonuclease Cas2</fullName>
        <ecNumber evidence="9">3.1.-.-</ecNumber>
    </recommendedName>
</protein>
<comment type="cofactor">
    <cofactor evidence="1 9">
        <name>Mg(2+)</name>
        <dbReference type="ChEBI" id="CHEBI:18420"/>
    </cofactor>
</comment>
<comment type="caution">
    <text evidence="10">The sequence shown here is derived from an EMBL/GenBank/DDBJ whole genome shotgun (WGS) entry which is preliminary data.</text>
</comment>
<proteinExistence type="inferred from homology"/>
<organism evidence="10 11">
    <name type="scientific">Rhodanobacter lindaniclasticus</name>
    <dbReference type="NCBI Taxonomy" id="75310"/>
    <lineage>
        <taxon>Bacteria</taxon>
        <taxon>Pseudomonadati</taxon>
        <taxon>Pseudomonadota</taxon>
        <taxon>Gammaproteobacteria</taxon>
        <taxon>Lysobacterales</taxon>
        <taxon>Rhodanobacteraceae</taxon>
        <taxon>Rhodanobacter</taxon>
    </lineage>
</organism>
<evidence type="ECO:0000313" key="11">
    <source>
        <dbReference type="Proteomes" id="UP000306317"/>
    </source>
</evidence>
<gene>
    <name evidence="9" type="primary">cas2</name>
    <name evidence="10" type="ORF">B1991_01755</name>
</gene>
<dbReference type="EC" id="3.1.-.-" evidence="9"/>
<comment type="subunit">
    <text evidence="9">Homodimer, forms a heterotetramer with a Cas1 homodimer.</text>
</comment>
<dbReference type="SUPFAM" id="SSF143430">
    <property type="entry name" value="TTP0101/SSO1404-like"/>
    <property type="match status" value="1"/>
</dbReference>
<evidence type="ECO:0000256" key="7">
    <source>
        <dbReference type="ARBA" id="ARBA00022842"/>
    </source>
</evidence>
<dbReference type="InterPro" id="IPR021127">
    <property type="entry name" value="CRISPR_associated_Cas2"/>
</dbReference>
<comment type="function">
    <text evidence="9">CRISPR (clustered regularly interspaced short palindromic repeat), is an adaptive immune system that provides protection against mobile genetic elements (viruses, transposable elements and conjugative plasmids). CRISPR clusters contain sequences complementary to antecedent mobile elements and target invading nucleic acids. CRISPR clusters are transcribed and processed into CRISPR RNA (crRNA). Functions as a ssRNA-specific endoribonuclease. Involved in the integration of spacer DNA into the CRISPR cassette.</text>
</comment>
<dbReference type="GO" id="GO:0051607">
    <property type="term" value="P:defense response to virus"/>
    <property type="evidence" value="ECO:0007669"/>
    <property type="project" value="UniProtKB-UniRule"/>
</dbReference>
<dbReference type="Gene3D" id="3.30.70.240">
    <property type="match status" value="1"/>
</dbReference>
<dbReference type="GO" id="GO:0004521">
    <property type="term" value="F:RNA endonuclease activity"/>
    <property type="evidence" value="ECO:0007669"/>
    <property type="project" value="InterPro"/>
</dbReference>
<dbReference type="HAMAP" id="MF_01471">
    <property type="entry name" value="Cas2"/>
    <property type="match status" value="1"/>
</dbReference>
<keyword evidence="5 9" id="KW-0255">Endonuclease</keyword>
<dbReference type="OrthoDB" id="9791737at2"/>
<dbReference type="GO" id="GO:0016787">
    <property type="term" value="F:hydrolase activity"/>
    <property type="evidence" value="ECO:0007669"/>
    <property type="project" value="UniProtKB-KW"/>
</dbReference>
<keyword evidence="4 9" id="KW-0479">Metal-binding</keyword>
<evidence type="ECO:0000256" key="1">
    <source>
        <dbReference type="ARBA" id="ARBA00001946"/>
    </source>
</evidence>
<dbReference type="GO" id="GO:0043571">
    <property type="term" value="P:maintenance of CRISPR repeat elements"/>
    <property type="evidence" value="ECO:0007669"/>
    <property type="project" value="UniProtKB-UniRule"/>
</dbReference>
<dbReference type="EMBL" id="MWIO01000006">
    <property type="protein sequence ID" value="THD09638.1"/>
    <property type="molecule type" value="Genomic_DNA"/>
</dbReference>
<keyword evidence="7 9" id="KW-0460">Magnesium</keyword>
<keyword evidence="6 9" id="KW-0378">Hydrolase</keyword>
<sequence length="101" mass="12341">MWMLVMFDLPVDTDENRKAANDFRHDLLDFGFERCQYSVYLRFCEGREQADTWTRRVQAVLPPGGKVYCLYFTDKQYEGIVRFERRQRRKKVKNPDQYQLF</sequence>
<dbReference type="InterPro" id="IPR019199">
    <property type="entry name" value="Virulence_VapD/CRISPR_Cas2"/>
</dbReference>
<reference evidence="10 11" key="1">
    <citation type="submission" date="2017-02" db="EMBL/GenBank/DDBJ databases">
        <title>Whole genome sequencing of Rhodanobacter lindaniclasticus DSM 17932.</title>
        <authorList>
            <person name="Kumar S."/>
            <person name="Patil P."/>
            <person name="Patil P.B."/>
        </authorList>
    </citation>
    <scope>NUCLEOTIDE SEQUENCE [LARGE SCALE GENOMIC DNA]</scope>
    <source>
        <strain evidence="10 11">DSM 17932</strain>
    </source>
</reference>
<dbReference type="NCBIfam" id="TIGR01573">
    <property type="entry name" value="cas2"/>
    <property type="match status" value="1"/>
</dbReference>
<name>A0A4S3KMI8_9GAMM</name>
<evidence type="ECO:0000256" key="6">
    <source>
        <dbReference type="ARBA" id="ARBA00022801"/>
    </source>
</evidence>
<keyword evidence="3 9" id="KW-0540">Nuclease</keyword>
<evidence type="ECO:0000256" key="3">
    <source>
        <dbReference type="ARBA" id="ARBA00022722"/>
    </source>
</evidence>
<dbReference type="AlphaFoldDB" id="A0A4S3KMI8"/>
<evidence type="ECO:0000256" key="9">
    <source>
        <dbReference type="HAMAP-Rule" id="MF_01471"/>
    </source>
</evidence>
<dbReference type="Pfam" id="PF09827">
    <property type="entry name" value="CRISPR_Cas2"/>
    <property type="match status" value="1"/>
</dbReference>